<organism evidence="2 3">
    <name type="scientific">Legionella lansingensis</name>
    <dbReference type="NCBI Taxonomy" id="45067"/>
    <lineage>
        <taxon>Bacteria</taxon>
        <taxon>Pseudomonadati</taxon>
        <taxon>Pseudomonadota</taxon>
        <taxon>Gammaproteobacteria</taxon>
        <taxon>Legionellales</taxon>
        <taxon>Legionellaceae</taxon>
        <taxon>Legionella</taxon>
    </lineage>
</organism>
<feature type="signal peptide" evidence="1">
    <location>
        <begin position="1"/>
        <end position="24"/>
    </location>
</feature>
<dbReference type="EMBL" id="LNYI01000004">
    <property type="protein sequence ID" value="KTD25485.1"/>
    <property type="molecule type" value="Genomic_DNA"/>
</dbReference>
<dbReference type="OrthoDB" id="5639165at2"/>
<proteinExistence type="predicted"/>
<accession>A0A0W0VZT7</accession>
<evidence type="ECO:0000313" key="3">
    <source>
        <dbReference type="Proteomes" id="UP000054869"/>
    </source>
</evidence>
<dbReference type="STRING" id="45067.Llan_0231"/>
<dbReference type="PATRIC" id="fig|45067.4.peg.242"/>
<protein>
    <submittedName>
        <fullName evidence="2">Uncharacterized protein</fullName>
    </submittedName>
</protein>
<dbReference type="eggNOG" id="ENOG5030IKK">
    <property type="taxonomic scope" value="Bacteria"/>
</dbReference>
<evidence type="ECO:0000256" key="1">
    <source>
        <dbReference type="SAM" id="SignalP"/>
    </source>
</evidence>
<sequence length="198" mass="23269">MVFFSRMVMLCTLTCLLVSTVSFGARNEKNIYRNFWMPKYHGERLNYCSFDGKECGLKLATRYCKLMGYAYADQQVIDNNVGLTNYLFCNARCKGWRCNGFKTIRCVAKMSHTPPKTWHYRLRRFVYPRFNNYRVAWCYDGRHGCGRKAAFSFCRRMGYLNVKNFEIQKNIAATKAIGNQKLCFGVLCNAFTYIDCYR</sequence>
<name>A0A0W0VZT7_9GAMM</name>
<keyword evidence="1" id="KW-0732">Signal</keyword>
<gene>
    <name evidence="2" type="ORF">Llan_0231</name>
</gene>
<dbReference type="Proteomes" id="UP000054869">
    <property type="component" value="Unassembled WGS sequence"/>
</dbReference>
<keyword evidence="3" id="KW-1185">Reference proteome</keyword>
<evidence type="ECO:0000313" key="2">
    <source>
        <dbReference type="EMBL" id="KTD25485.1"/>
    </source>
</evidence>
<dbReference type="AlphaFoldDB" id="A0A0W0VZT7"/>
<feature type="chain" id="PRO_5006915206" evidence="1">
    <location>
        <begin position="25"/>
        <end position="198"/>
    </location>
</feature>
<comment type="caution">
    <text evidence="2">The sequence shown here is derived from an EMBL/GenBank/DDBJ whole genome shotgun (WGS) entry which is preliminary data.</text>
</comment>
<reference evidence="2 3" key="1">
    <citation type="submission" date="2015-11" db="EMBL/GenBank/DDBJ databases">
        <title>Genomic analysis of 38 Legionella species identifies large and diverse effector repertoires.</title>
        <authorList>
            <person name="Burstein D."/>
            <person name="Amaro F."/>
            <person name="Zusman T."/>
            <person name="Lifshitz Z."/>
            <person name="Cohen O."/>
            <person name="Gilbert J.A."/>
            <person name="Pupko T."/>
            <person name="Shuman H.A."/>
            <person name="Segal G."/>
        </authorList>
    </citation>
    <scope>NUCLEOTIDE SEQUENCE [LARGE SCALE GENOMIC DNA]</scope>
    <source>
        <strain evidence="2 3">ATCC 49751</strain>
    </source>
</reference>